<proteinExistence type="predicted"/>
<gene>
    <name evidence="2" type="ORF">ACFOLC_03330</name>
</gene>
<comment type="caution">
    <text evidence="2">The sequence shown here is derived from an EMBL/GenBank/DDBJ whole genome shotgun (WGS) entry which is preliminary data.</text>
</comment>
<feature type="region of interest" description="Disordered" evidence="1">
    <location>
        <begin position="346"/>
        <end position="371"/>
    </location>
</feature>
<evidence type="ECO:0000256" key="1">
    <source>
        <dbReference type="SAM" id="MobiDB-lite"/>
    </source>
</evidence>
<name>A0ABV7RQ17_9GAMM</name>
<evidence type="ECO:0000313" key="3">
    <source>
        <dbReference type="Proteomes" id="UP001595740"/>
    </source>
</evidence>
<organism evidence="2 3">
    <name type="scientific">Lysobacter cavernae</name>
    <dbReference type="NCBI Taxonomy" id="1685901"/>
    <lineage>
        <taxon>Bacteria</taxon>
        <taxon>Pseudomonadati</taxon>
        <taxon>Pseudomonadota</taxon>
        <taxon>Gammaproteobacteria</taxon>
        <taxon>Lysobacterales</taxon>
        <taxon>Lysobacteraceae</taxon>
        <taxon>Lysobacter</taxon>
    </lineage>
</organism>
<sequence length="371" mass="39389">MRLTLGLTGMDPATESALQAAFATANTRLGGDHWLLLPENQAEYVVVDMDSMYGPMSWLRLHAAGKQVIALTAAQRSQADFRLGQPFDAHSVAMLLRDIATQVGVPLQETIVASPAAAVSTEPTPVVVTSVPAPSPVVAVAAPMPESTVDVAVSEPEPPVQIAAVAAPTAIEPAPAAVVAPTPVTATPGNTLLDWLTQDRLKGRVRLRGSESVLIDTEQRQYHGPAALKPLATYFESALSTADFVAVDATTWASESTRLGAAMPLSRLAWFGNLLAGRGVLAPGYDPQQRFQMVKWPQTEREYPKHFRIATVMMKGPATLAEIAEASGVSTAEVADFVNANLATGFAEPEREPDPLETQKPGGLFGRLRGR</sequence>
<reference evidence="3" key="1">
    <citation type="journal article" date="2019" name="Int. J. Syst. Evol. Microbiol.">
        <title>The Global Catalogue of Microorganisms (GCM) 10K type strain sequencing project: providing services to taxonomists for standard genome sequencing and annotation.</title>
        <authorList>
            <consortium name="The Broad Institute Genomics Platform"/>
            <consortium name="The Broad Institute Genome Sequencing Center for Infectious Disease"/>
            <person name="Wu L."/>
            <person name="Ma J."/>
        </authorList>
    </citation>
    <scope>NUCLEOTIDE SEQUENCE [LARGE SCALE GENOMIC DNA]</scope>
    <source>
        <strain evidence="3">KCTC 42875</strain>
    </source>
</reference>
<protein>
    <submittedName>
        <fullName evidence="2">Uncharacterized protein</fullName>
    </submittedName>
</protein>
<dbReference type="RefSeq" id="WP_386757490.1">
    <property type="nucleotide sequence ID" value="NZ_JBHRXK010000001.1"/>
</dbReference>
<keyword evidence="3" id="KW-1185">Reference proteome</keyword>
<dbReference type="Proteomes" id="UP001595740">
    <property type="component" value="Unassembled WGS sequence"/>
</dbReference>
<dbReference type="EMBL" id="JBHRXK010000001">
    <property type="protein sequence ID" value="MFC3550040.1"/>
    <property type="molecule type" value="Genomic_DNA"/>
</dbReference>
<evidence type="ECO:0000313" key="2">
    <source>
        <dbReference type="EMBL" id="MFC3550040.1"/>
    </source>
</evidence>
<accession>A0ABV7RQ17</accession>